<dbReference type="InterPro" id="IPR045597">
    <property type="entry name" value="DUF6458"/>
</dbReference>
<keyword evidence="2" id="KW-0812">Transmembrane</keyword>
<feature type="transmembrane region" description="Helical" evidence="2">
    <location>
        <begin position="32"/>
        <end position="51"/>
    </location>
</feature>
<feature type="domain" description="DUF6458" evidence="3">
    <location>
        <begin position="1"/>
        <end position="71"/>
    </location>
</feature>
<sequence>MRIGTSIVLIALGAILAFAVNADVPYVSLDMIGYILMGAGAIGLIWSLLTMNRSRVTESRTVQDPGTGATVHRSETRDGL</sequence>
<dbReference type="Pfam" id="PF20059">
    <property type="entry name" value="DUF6458"/>
    <property type="match status" value="1"/>
</dbReference>
<keyword evidence="5" id="KW-1185">Reference proteome</keyword>
<evidence type="ECO:0000313" key="4">
    <source>
        <dbReference type="EMBL" id="AQP49365.1"/>
    </source>
</evidence>
<protein>
    <recommendedName>
        <fullName evidence="3">DUF6458 domain-containing protein</fullName>
    </recommendedName>
</protein>
<organism evidence="4 5">
    <name type="scientific">Tessaracoccus aquimaris</name>
    <dbReference type="NCBI Taxonomy" id="1332264"/>
    <lineage>
        <taxon>Bacteria</taxon>
        <taxon>Bacillati</taxon>
        <taxon>Actinomycetota</taxon>
        <taxon>Actinomycetes</taxon>
        <taxon>Propionibacteriales</taxon>
        <taxon>Propionibacteriaceae</taxon>
        <taxon>Tessaracoccus</taxon>
    </lineage>
</organism>
<dbReference type="EMBL" id="CP019606">
    <property type="protein sequence ID" value="AQP49365.1"/>
    <property type="molecule type" value="Genomic_DNA"/>
</dbReference>
<keyword evidence="2" id="KW-0472">Membrane</keyword>
<accession>A0A1Q2CTK4</accession>
<dbReference type="STRING" id="1332264.BW730_12965"/>
<evidence type="ECO:0000256" key="1">
    <source>
        <dbReference type="SAM" id="MobiDB-lite"/>
    </source>
</evidence>
<reference evidence="5" key="1">
    <citation type="submission" date="2017-02" db="EMBL/GenBank/DDBJ databases">
        <title>Tessaracoccus aquaemaris sp. nov., isolated from the intestine of a Korean rockfish, Sebastes schlegelii, in a marine aquaculture pond.</title>
        <authorList>
            <person name="Tak E.J."/>
            <person name="Bae J.-W."/>
        </authorList>
    </citation>
    <scope>NUCLEOTIDE SEQUENCE [LARGE SCALE GENOMIC DNA]</scope>
    <source>
        <strain evidence="5">NSG39</strain>
    </source>
</reference>
<keyword evidence="2" id="KW-1133">Transmembrane helix</keyword>
<dbReference type="OrthoDB" id="3730968at2"/>
<dbReference type="KEGG" id="tes:BW730_12965"/>
<gene>
    <name evidence="4" type="ORF">BW730_12965</name>
</gene>
<dbReference type="AlphaFoldDB" id="A0A1Q2CTK4"/>
<evidence type="ECO:0000259" key="3">
    <source>
        <dbReference type="Pfam" id="PF20059"/>
    </source>
</evidence>
<evidence type="ECO:0000313" key="5">
    <source>
        <dbReference type="Proteomes" id="UP000188145"/>
    </source>
</evidence>
<evidence type="ECO:0000256" key="2">
    <source>
        <dbReference type="SAM" id="Phobius"/>
    </source>
</evidence>
<feature type="region of interest" description="Disordered" evidence="1">
    <location>
        <begin position="59"/>
        <end position="80"/>
    </location>
</feature>
<dbReference type="Proteomes" id="UP000188145">
    <property type="component" value="Chromosome"/>
</dbReference>
<proteinExistence type="predicted"/>
<name>A0A1Q2CTK4_9ACTN</name>